<gene>
    <name evidence="7" type="ORF">SAY86_012644</name>
</gene>
<keyword evidence="5 6" id="KW-0472">Membrane</keyword>
<keyword evidence="4 6" id="KW-1133">Transmembrane helix</keyword>
<evidence type="ECO:0000256" key="5">
    <source>
        <dbReference type="ARBA" id="ARBA00023136"/>
    </source>
</evidence>
<proteinExistence type="inferred from homology"/>
<evidence type="ECO:0000256" key="4">
    <source>
        <dbReference type="ARBA" id="ARBA00022989"/>
    </source>
</evidence>
<evidence type="ECO:0000313" key="8">
    <source>
        <dbReference type="Proteomes" id="UP001346149"/>
    </source>
</evidence>
<dbReference type="Pfam" id="PF07851">
    <property type="entry name" value="TMEM120A-B"/>
    <property type="match status" value="1"/>
</dbReference>
<evidence type="ECO:0000313" key="7">
    <source>
        <dbReference type="EMBL" id="KAK4794650.1"/>
    </source>
</evidence>
<feature type="transmembrane region" description="Helical" evidence="6">
    <location>
        <begin position="48"/>
        <end position="66"/>
    </location>
</feature>
<feature type="transmembrane region" description="Helical" evidence="6">
    <location>
        <begin position="9"/>
        <end position="28"/>
    </location>
</feature>
<comment type="similarity">
    <text evidence="2">Belongs to the TMEM120 family.</text>
</comment>
<comment type="caution">
    <text evidence="7">The sequence shown here is derived from an EMBL/GenBank/DDBJ whole genome shotgun (WGS) entry which is preliminary data.</text>
</comment>
<dbReference type="PANTHER" id="PTHR21433:SF0">
    <property type="entry name" value="TRANSMEMBRANE PROTEIN 120 HOMOLOG"/>
    <property type="match status" value="1"/>
</dbReference>
<feature type="transmembrane region" description="Helical" evidence="6">
    <location>
        <begin position="111"/>
        <end position="129"/>
    </location>
</feature>
<keyword evidence="3 6" id="KW-0812">Transmembrane</keyword>
<dbReference type="PANTHER" id="PTHR21433">
    <property type="entry name" value="TRANSMEMBRANE PROTEIN INDUCED BY TUMOR NECROSIS FACTOR ALPHA"/>
    <property type="match status" value="1"/>
</dbReference>
<name>A0AAN7MDB5_TRANT</name>
<evidence type="ECO:0000256" key="2">
    <source>
        <dbReference type="ARBA" id="ARBA00009700"/>
    </source>
</evidence>
<dbReference type="Proteomes" id="UP001346149">
    <property type="component" value="Unassembled WGS sequence"/>
</dbReference>
<protein>
    <submittedName>
        <fullName evidence="7">Uncharacterized protein</fullName>
    </submittedName>
</protein>
<evidence type="ECO:0000256" key="3">
    <source>
        <dbReference type="ARBA" id="ARBA00022692"/>
    </source>
</evidence>
<evidence type="ECO:0000256" key="1">
    <source>
        <dbReference type="ARBA" id="ARBA00004141"/>
    </source>
</evidence>
<organism evidence="7 8">
    <name type="scientific">Trapa natans</name>
    <name type="common">Water chestnut</name>
    <dbReference type="NCBI Taxonomy" id="22666"/>
    <lineage>
        <taxon>Eukaryota</taxon>
        <taxon>Viridiplantae</taxon>
        <taxon>Streptophyta</taxon>
        <taxon>Embryophyta</taxon>
        <taxon>Tracheophyta</taxon>
        <taxon>Spermatophyta</taxon>
        <taxon>Magnoliopsida</taxon>
        <taxon>eudicotyledons</taxon>
        <taxon>Gunneridae</taxon>
        <taxon>Pentapetalae</taxon>
        <taxon>rosids</taxon>
        <taxon>malvids</taxon>
        <taxon>Myrtales</taxon>
        <taxon>Lythraceae</taxon>
        <taxon>Trapa</taxon>
    </lineage>
</organism>
<accession>A0AAN7MDB5</accession>
<sequence length="165" mass="18334">MNVVWGETAGVAGQLWLLCPILFILQGFEAYLGLSLLNTAFIGMISEWQVVSCGMLLVIMAVGNFLKHCQDSQDKVKVQGKDEKSKEQRGTWIRYGHGGLMRKEGRKRGNCCICLLFASAVFNTFHSFLPCQGLSYSATHSLTRIITSCYINNKALSFSRLSTRG</sequence>
<keyword evidence="8" id="KW-1185">Reference proteome</keyword>
<comment type="subcellular location">
    <subcellularLocation>
        <location evidence="1">Membrane</location>
        <topology evidence="1">Multi-pass membrane protein</topology>
    </subcellularLocation>
</comment>
<dbReference type="InterPro" id="IPR012926">
    <property type="entry name" value="TMEM120A/B"/>
</dbReference>
<dbReference type="AlphaFoldDB" id="A0AAN7MDB5"/>
<dbReference type="EMBL" id="JAXQNO010000007">
    <property type="protein sequence ID" value="KAK4794650.1"/>
    <property type="molecule type" value="Genomic_DNA"/>
</dbReference>
<dbReference type="GO" id="GO:0016020">
    <property type="term" value="C:membrane"/>
    <property type="evidence" value="ECO:0007669"/>
    <property type="project" value="UniProtKB-SubCell"/>
</dbReference>
<reference evidence="7 8" key="1">
    <citation type="journal article" date="2023" name="Hortic Res">
        <title>Pangenome of water caltrop reveals structural variations and asymmetric subgenome divergence after allopolyploidization.</title>
        <authorList>
            <person name="Zhang X."/>
            <person name="Chen Y."/>
            <person name="Wang L."/>
            <person name="Yuan Y."/>
            <person name="Fang M."/>
            <person name="Shi L."/>
            <person name="Lu R."/>
            <person name="Comes H.P."/>
            <person name="Ma Y."/>
            <person name="Chen Y."/>
            <person name="Huang G."/>
            <person name="Zhou Y."/>
            <person name="Zheng Z."/>
            <person name="Qiu Y."/>
        </authorList>
    </citation>
    <scope>NUCLEOTIDE SEQUENCE [LARGE SCALE GENOMIC DNA]</scope>
    <source>
        <strain evidence="7">F231</strain>
    </source>
</reference>
<evidence type="ECO:0000256" key="6">
    <source>
        <dbReference type="SAM" id="Phobius"/>
    </source>
</evidence>